<evidence type="ECO:0000256" key="1">
    <source>
        <dbReference type="SAM" id="SignalP"/>
    </source>
</evidence>
<comment type="caution">
    <text evidence="2">The sequence shown here is derived from an EMBL/GenBank/DDBJ whole genome shotgun (WGS) entry which is preliminary data.</text>
</comment>
<gene>
    <name evidence="2" type="ORF">EZM97_27785</name>
</gene>
<feature type="chain" id="PRO_5020595285" evidence="1">
    <location>
        <begin position="22"/>
        <end position="144"/>
    </location>
</feature>
<organism evidence="2 3">
    <name type="scientific">Dyella soli</name>
    <dbReference type="NCBI Taxonomy" id="522319"/>
    <lineage>
        <taxon>Bacteria</taxon>
        <taxon>Pseudomonadati</taxon>
        <taxon>Pseudomonadota</taxon>
        <taxon>Gammaproteobacteria</taxon>
        <taxon>Lysobacterales</taxon>
        <taxon>Rhodanobacteraceae</taxon>
        <taxon>Dyella</taxon>
    </lineage>
</organism>
<accession>A0A4R0YTK4</accession>
<evidence type="ECO:0000313" key="3">
    <source>
        <dbReference type="Proteomes" id="UP000291822"/>
    </source>
</evidence>
<proteinExistence type="predicted"/>
<keyword evidence="1" id="KW-0732">Signal</keyword>
<dbReference type="EMBL" id="SJTG01000004">
    <property type="protein sequence ID" value="TCI08427.1"/>
    <property type="molecule type" value="Genomic_DNA"/>
</dbReference>
<evidence type="ECO:0000313" key="2">
    <source>
        <dbReference type="EMBL" id="TCI08427.1"/>
    </source>
</evidence>
<keyword evidence="3" id="KW-1185">Reference proteome</keyword>
<dbReference type="Proteomes" id="UP000291822">
    <property type="component" value="Unassembled WGS sequence"/>
</dbReference>
<name>A0A4R0YTK4_9GAMM</name>
<feature type="signal peptide" evidence="1">
    <location>
        <begin position="1"/>
        <end position="21"/>
    </location>
</feature>
<protein>
    <submittedName>
        <fullName evidence="2">Uncharacterized protein</fullName>
    </submittedName>
</protein>
<dbReference type="AlphaFoldDB" id="A0A4R0YTK4"/>
<sequence length="144" mass="15649">MRGWQLWLATSLLAASFGLSAADPQVPWRGLQLTPVATLATLPIDIQHRLRADAPGTGGIAERGAEFNSTDVIDKPWPMRRFVVAGHDGDTWVVVLEQGGRGYNRSAHVLMADGSHREYAVTRDTQTLAEATAQMQGDGKPSRE</sequence>
<reference evidence="2 3" key="1">
    <citation type="submission" date="2019-02" db="EMBL/GenBank/DDBJ databases">
        <title>Dyella amyloliquefaciens sp. nov., isolated from forest soil.</title>
        <authorList>
            <person name="Gao Z.-H."/>
            <person name="Qiu L.-H."/>
        </authorList>
    </citation>
    <scope>NUCLEOTIDE SEQUENCE [LARGE SCALE GENOMIC DNA]</scope>
    <source>
        <strain evidence="2 3">KACC 12747</strain>
    </source>
</reference>
<dbReference type="RefSeq" id="WP_131151632.1">
    <property type="nucleotide sequence ID" value="NZ_SJTG01000004.1"/>
</dbReference>